<name>A0A8K0NV02_LADFU</name>
<reference evidence="1" key="2">
    <citation type="submission" date="2017-10" db="EMBL/GenBank/DDBJ databases">
        <title>Ladona fulva Genome sequencing and assembly.</title>
        <authorList>
            <person name="Murali S."/>
            <person name="Richards S."/>
            <person name="Bandaranaike D."/>
            <person name="Bellair M."/>
            <person name="Blankenburg K."/>
            <person name="Chao H."/>
            <person name="Dinh H."/>
            <person name="Doddapaneni H."/>
            <person name="Dugan-Rocha S."/>
            <person name="Elkadiri S."/>
            <person name="Gnanaolivu R."/>
            <person name="Hernandez B."/>
            <person name="Skinner E."/>
            <person name="Javaid M."/>
            <person name="Lee S."/>
            <person name="Li M."/>
            <person name="Ming W."/>
            <person name="Munidasa M."/>
            <person name="Muniz J."/>
            <person name="Nguyen L."/>
            <person name="Hughes D."/>
            <person name="Osuji N."/>
            <person name="Pu L.-L."/>
            <person name="Puazo M."/>
            <person name="Qu C."/>
            <person name="Quiroz J."/>
            <person name="Raj R."/>
            <person name="Weissenberger G."/>
            <person name="Xin Y."/>
            <person name="Zou X."/>
            <person name="Han Y."/>
            <person name="Worley K."/>
            <person name="Muzny D."/>
            <person name="Gibbs R."/>
        </authorList>
    </citation>
    <scope>NUCLEOTIDE SEQUENCE</scope>
    <source>
        <strain evidence="1">Sampled in the wild</strain>
    </source>
</reference>
<dbReference type="AlphaFoldDB" id="A0A8K0NV02"/>
<proteinExistence type="predicted"/>
<organism evidence="1 2">
    <name type="scientific">Ladona fulva</name>
    <name type="common">Scarce chaser dragonfly</name>
    <name type="synonym">Libellula fulva</name>
    <dbReference type="NCBI Taxonomy" id="123851"/>
    <lineage>
        <taxon>Eukaryota</taxon>
        <taxon>Metazoa</taxon>
        <taxon>Ecdysozoa</taxon>
        <taxon>Arthropoda</taxon>
        <taxon>Hexapoda</taxon>
        <taxon>Insecta</taxon>
        <taxon>Pterygota</taxon>
        <taxon>Palaeoptera</taxon>
        <taxon>Odonata</taxon>
        <taxon>Epiprocta</taxon>
        <taxon>Anisoptera</taxon>
        <taxon>Libelluloidea</taxon>
        <taxon>Libellulidae</taxon>
        <taxon>Ladona</taxon>
    </lineage>
</organism>
<protein>
    <submittedName>
        <fullName evidence="1">Uncharacterized protein</fullName>
    </submittedName>
</protein>
<evidence type="ECO:0000313" key="2">
    <source>
        <dbReference type="Proteomes" id="UP000792457"/>
    </source>
</evidence>
<gene>
    <name evidence="1" type="ORF">J437_LFUL004173</name>
</gene>
<reference evidence="1" key="1">
    <citation type="submission" date="2013-04" db="EMBL/GenBank/DDBJ databases">
        <authorList>
            <person name="Qu J."/>
            <person name="Murali S.C."/>
            <person name="Bandaranaike D."/>
            <person name="Bellair M."/>
            <person name="Blankenburg K."/>
            <person name="Chao H."/>
            <person name="Dinh H."/>
            <person name="Doddapaneni H."/>
            <person name="Downs B."/>
            <person name="Dugan-Rocha S."/>
            <person name="Elkadiri S."/>
            <person name="Gnanaolivu R.D."/>
            <person name="Hernandez B."/>
            <person name="Javaid M."/>
            <person name="Jayaseelan J.C."/>
            <person name="Lee S."/>
            <person name="Li M."/>
            <person name="Ming W."/>
            <person name="Munidasa M."/>
            <person name="Muniz J."/>
            <person name="Nguyen L."/>
            <person name="Ongeri F."/>
            <person name="Osuji N."/>
            <person name="Pu L.-L."/>
            <person name="Puazo M."/>
            <person name="Qu C."/>
            <person name="Quiroz J."/>
            <person name="Raj R."/>
            <person name="Weissenberger G."/>
            <person name="Xin Y."/>
            <person name="Zou X."/>
            <person name="Han Y."/>
            <person name="Richards S."/>
            <person name="Worley K."/>
            <person name="Muzny D."/>
            <person name="Gibbs R."/>
        </authorList>
    </citation>
    <scope>NUCLEOTIDE SEQUENCE</scope>
    <source>
        <strain evidence="1">Sampled in the wild</strain>
    </source>
</reference>
<keyword evidence="2" id="KW-1185">Reference proteome</keyword>
<accession>A0A8K0NV02</accession>
<evidence type="ECO:0000313" key="1">
    <source>
        <dbReference type="EMBL" id="KAG8225605.1"/>
    </source>
</evidence>
<sequence length="155" mass="17663">MGLLPSGDLVDILASTHVFRLLDCNDPIVQSVAWCQLREVVRREIHRYPTEEDCATSGSGSLEDDFSQQPSNFSLFTKVRVASRCLKRLTNLRWHWYTALWEFPLTIGVEEDVMVPLRAIAVLERMTLKNAAATWLHRKYESKAASKRRMVGAGN</sequence>
<comment type="caution">
    <text evidence="1">The sequence shown here is derived from an EMBL/GenBank/DDBJ whole genome shotgun (WGS) entry which is preliminary data.</text>
</comment>
<dbReference type="EMBL" id="KZ308244">
    <property type="protein sequence ID" value="KAG8225605.1"/>
    <property type="molecule type" value="Genomic_DNA"/>
</dbReference>
<dbReference type="Proteomes" id="UP000792457">
    <property type="component" value="Unassembled WGS sequence"/>
</dbReference>